<dbReference type="CDD" id="cd19975">
    <property type="entry name" value="PBP1_CcpA-like"/>
    <property type="match status" value="1"/>
</dbReference>
<evidence type="ECO:0000313" key="3">
    <source>
        <dbReference type="Proteomes" id="UP000776252"/>
    </source>
</evidence>
<protein>
    <submittedName>
        <fullName evidence="2">LacI family transcriptional regulator</fullName>
    </submittedName>
</protein>
<dbReference type="InterPro" id="IPR000843">
    <property type="entry name" value="HTH_LacI"/>
</dbReference>
<sequence>MNRAIKKPTIKDVAKKANVSVATVSRILNDLGGYSEETRERVTTIVENMGYRRNAIARNLKTKTSHTIGVLLPKVETTFYVEILNGIEEMSHKNNYSVFICNTGASSHLMPYYLDVLSERQVDGIIVCSLSPKDMYDKNIMDTKIPCILVSTFSPRFTIPYIKVDDFQAAYSATSYLIENGHTKIAMIGGEKEDPIAGIPRLEGYRQALKEYNLNIDESLIKHGGFSFKEGKCAMEALLNENKKFTAIFATCDDIAVGAMFIAHKKGILIPEDLSIIGYDNTKVSEMSYPPLTTISQPSYEMGQKSVEMLIKTITTNKKSESIIMPFEIIERESVKKL</sequence>
<comment type="caution">
    <text evidence="2">The sequence shown here is derived from an EMBL/GenBank/DDBJ whole genome shotgun (WGS) entry which is preliminary data.</text>
</comment>
<reference evidence="2 3" key="1">
    <citation type="submission" date="2021-06" db="EMBL/GenBank/DDBJ databases">
        <title>Clostridia strains as spoilage organisms.</title>
        <authorList>
            <person name="Wambui J."/>
            <person name="Stephan R."/>
            <person name="Stevens M.J.A."/>
        </authorList>
    </citation>
    <scope>NUCLEOTIDE SEQUENCE [LARGE SCALE GENOMIC DNA]</scope>
    <source>
        <strain evidence="2 3">DSM 14204</strain>
    </source>
</reference>
<dbReference type="SMART" id="SM00354">
    <property type="entry name" value="HTH_LACI"/>
    <property type="match status" value="1"/>
</dbReference>
<proteinExistence type="predicted"/>
<dbReference type="EMBL" id="JAHLDV010000007">
    <property type="protein sequence ID" value="MBU3159186.1"/>
    <property type="molecule type" value="Genomic_DNA"/>
</dbReference>
<dbReference type="RefSeq" id="WP_216146466.1">
    <property type="nucleotide sequence ID" value="NZ_JAHLDV010000007.1"/>
</dbReference>
<dbReference type="Pfam" id="PF00532">
    <property type="entry name" value="Peripla_BP_1"/>
    <property type="match status" value="1"/>
</dbReference>
<organism evidence="2 3">
    <name type="scientific">Clostridium frigoris</name>
    <dbReference type="NCBI Taxonomy" id="205327"/>
    <lineage>
        <taxon>Bacteria</taxon>
        <taxon>Bacillati</taxon>
        <taxon>Bacillota</taxon>
        <taxon>Clostridia</taxon>
        <taxon>Eubacteriales</taxon>
        <taxon>Clostridiaceae</taxon>
        <taxon>Clostridium</taxon>
    </lineage>
</organism>
<gene>
    <name evidence="2" type="ORF">KPL37_05370</name>
</gene>
<evidence type="ECO:0000259" key="1">
    <source>
        <dbReference type="PROSITE" id="PS50932"/>
    </source>
</evidence>
<name>A0ABS6BQI0_9CLOT</name>
<evidence type="ECO:0000313" key="2">
    <source>
        <dbReference type="EMBL" id="MBU3159186.1"/>
    </source>
</evidence>
<dbReference type="PANTHER" id="PTHR30146">
    <property type="entry name" value="LACI-RELATED TRANSCRIPTIONAL REPRESSOR"/>
    <property type="match status" value="1"/>
</dbReference>
<accession>A0ABS6BQI0</accession>
<dbReference type="PANTHER" id="PTHR30146:SF149">
    <property type="entry name" value="HTH-TYPE TRANSCRIPTIONAL REGULATOR EBGR"/>
    <property type="match status" value="1"/>
</dbReference>
<feature type="domain" description="HTH lacI-type" evidence="1">
    <location>
        <begin position="8"/>
        <end position="62"/>
    </location>
</feature>
<dbReference type="PROSITE" id="PS00356">
    <property type="entry name" value="HTH_LACI_1"/>
    <property type="match status" value="1"/>
</dbReference>
<keyword evidence="3" id="KW-1185">Reference proteome</keyword>
<dbReference type="Proteomes" id="UP000776252">
    <property type="component" value="Unassembled WGS sequence"/>
</dbReference>
<dbReference type="CDD" id="cd01392">
    <property type="entry name" value="HTH_LacI"/>
    <property type="match status" value="1"/>
</dbReference>
<dbReference type="InterPro" id="IPR001761">
    <property type="entry name" value="Peripla_BP/Lac1_sug-bd_dom"/>
</dbReference>
<dbReference type="PROSITE" id="PS50932">
    <property type="entry name" value="HTH_LACI_2"/>
    <property type="match status" value="1"/>
</dbReference>
<dbReference type="Pfam" id="PF00356">
    <property type="entry name" value="LacI"/>
    <property type="match status" value="1"/>
</dbReference>